<evidence type="ECO:0000256" key="1">
    <source>
        <dbReference type="ARBA" id="ARBA00022450"/>
    </source>
</evidence>
<dbReference type="Gene3D" id="1.10.1200.10">
    <property type="entry name" value="ACP-like"/>
    <property type="match status" value="1"/>
</dbReference>
<dbReference type="PROSITE" id="PS50075">
    <property type="entry name" value="CARRIER"/>
    <property type="match status" value="1"/>
</dbReference>
<dbReference type="InterPro" id="IPR013968">
    <property type="entry name" value="PKS_KR"/>
</dbReference>
<dbReference type="SUPFAM" id="SSF52777">
    <property type="entry name" value="CoA-dependent acyltransferases"/>
    <property type="match status" value="2"/>
</dbReference>
<dbReference type="Pfam" id="PF00501">
    <property type="entry name" value="AMP-binding"/>
    <property type="match status" value="1"/>
</dbReference>
<dbReference type="InterPro" id="IPR045851">
    <property type="entry name" value="AMP-bd_C_sf"/>
</dbReference>
<dbReference type="CDD" id="cd19532">
    <property type="entry name" value="C_PKS-NRPS"/>
    <property type="match status" value="1"/>
</dbReference>
<dbReference type="OrthoDB" id="416786at2759"/>
<dbReference type="EMBL" id="CABFNQ020000654">
    <property type="protein sequence ID" value="CAH0021451.1"/>
    <property type="molecule type" value="Genomic_DNA"/>
</dbReference>
<dbReference type="GO" id="GO:0016874">
    <property type="term" value="F:ligase activity"/>
    <property type="evidence" value="ECO:0007669"/>
    <property type="project" value="UniProtKB-KW"/>
</dbReference>
<dbReference type="CDD" id="cd05930">
    <property type="entry name" value="A_NRPS"/>
    <property type="match status" value="1"/>
</dbReference>
<dbReference type="SUPFAM" id="SSF47336">
    <property type="entry name" value="ACP-like"/>
    <property type="match status" value="1"/>
</dbReference>
<feature type="compositionally biased region" description="Polar residues" evidence="4">
    <location>
        <begin position="793"/>
        <end position="807"/>
    </location>
</feature>
<dbReference type="InterPro" id="IPR020806">
    <property type="entry name" value="PKS_PP-bd"/>
</dbReference>
<evidence type="ECO:0000256" key="4">
    <source>
        <dbReference type="SAM" id="MobiDB-lite"/>
    </source>
</evidence>
<dbReference type="InterPro" id="IPR023213">
    <property type="entry name" value="CAT-like_dom_sf"/>
</dbReference>
<feature type="domain" description="Carrier" evidence="5">
    <location>
        <begin position="219"/>
        <end position="305"/>
    </location>
</feature>
<gene>
    <name evidence="6" type="ORF">CRHIZ90672A_00011783</name>
</gene>
<name>A0A9N9VAB2_9HYPO</name>
<feature type="compositionally biased region" description="Basic and acidic residues" evidence="4">
    <location>
        <begin position="187"/>
        <end position="198"/>
    </location>
</feature>
<dbReference type="Pfam" id="PF00668">
    <property type="entry name" value="Condensation"/>
    <property type="match status" value="1"/>
</dbReference>
<dbReference type="InterPro" id="IPR000873">
    <property type="entry name" value="AMP-dep_synth/lig_dom"/>
</dbReference>
<dbReference type="GO" id="GO:0043041">
    <property type="term" value="P:amino acid activation for nonribosomal peptide biosynthetic process"/>
    <property type="evidence" value="ECO:0007669"/>
    <property type="project" value="TreeGrafter"/>
</dbReference>
<dbReference type="GO" id="GO:0044550">
    <property type="term" value="P:secondary metabolite biosynthetic process"/>
    <property type="evidence" value="ECO:0007669"/>
    <property type="project" value="TreeGrafter"/>
</dbReference>
<accession>A0A9N9VAB2</accession>
<evidence type="ECO:0000313" key="6">
    <source>
        <dbReference type="EMBL" id="CAH0021451.1"/>
    </source>
</evidence>
<dbReference type="InterPro" id="IPR036291">
    <property type="entry name" value="NAD(P)-bd_dom_sf"/>
</dbReference>
<reference evidence="6" key="1">
    <citation type="submission" date="2021-10" db="EMBL/GenBank/DDBJ databases">
        <authorList>
            <person name="Piombo E."/>
        </authorList>
    </citation>
    <scope>NUCLEOTIDE SEQUENCE</scope>
</reference>
<dbReference type="GO" id="GO:0031177">
    <property type="term" value="F:phosphopantetheine binding"/>
    <property type="evidence" value="ECO:0007669"/>
    <property type="project" value="InterPro"/>
</dbReference>
<dbReference type="Gene3D" id="3.30.300.30">
    <property type="match status" value="1"/>
</dbReference>
<protein>
    <recommendedName>
        <fullName evidence="5">Carrier domain-containing protein</fullName>
    </recommendedName>
</protein>
<dbReference type="InterPro" id="IPR001242">
    <property type="entry name" value="Condensation_dom"/>
</dbReference>
<dbReference type="InterPro" id="IPR009081">
    <property type="entry name" value="PP-bd_ACP"/>
</dbReference>
<keyword evidence="1" id="KW-0596">Phosphopantetheine</keyword>
<dbReference type="SUPFAM" id="SSF51735">
    <property type="entry name" value="NAD(P)-binding Rossmann-fold domains"/>
    <property type="match status" value="1"/>
</dbReference>
<comment type="caution">
    <text evidence="6">The sequence shown here is derived from an EMBL/GenBank/DDBJ whole genome shotgun (WGS) entry which is preliminary data.</text>
</comment>
<sequence>MFSSGGTYWMIDMATPLGLSILKWMARNGARTFVLASRNPRVGEAWLQDMSRLGATVKPLKMDASNKKSILSAFTHIKEALPPIAGRRLRGLVGSVLAIGMVVDAAYFAKQGKDMIQRMMHRGYAPLSESDLHDAFGEVVAAGALESDENPEIFFGLQMIDSQVGQGGESIFTSNHLLSHFITPQSQDRERQVSEHDSSPSPLPDEQLQETKSDQNAYDNLLARLSTKVMSLLQLTDRTLDVHTSLLDLGCDSLLAVDIQAWLAKEFNIDITPMDALLDTIVELCEKTFPQSEVQSIIMQKEDELVAQDLDFVDVVTDTCRSDDSSSVQELRLDATSSDSSRVLCLSETESEKERIDLEPRFTRVEKMSPHQSQIWFAGYWMKDPTQYNVVISYSVEGTFAVDKFKRALEQAISRHESLSTAFFSDPNNSDLLQGILKTPLPFFEHVRTSSAASVAREFDKLASYQWHLEQGEVMRVTVVSVGQDHHTVIFGYHHIVMDGASWSTFLHDLKCFYEQKPLREVAQYIDYSLILNRDIENRAFVKELEYWQSELSPPPEMMPVLPLAKEKTRTPTDNFNLHKSTRYLSIEVTNRIKQASRNLRGTPFHFYLATLQVFLAGQLKIENLCIGMSDANRKHQQFTDTVGYFLNMLPLRFQVQQTDSFSDVFKQTSSQVLKALLNSSIPSNLVVDALKIPRAPNVTPLFQVAINYRVGDITQMSVADFNLNYERSVMGNAPYDISFHVTPHTKGTSVVEVNCRDYLYSPEATDKIIDDYIKLLEITSSDPSLSVHKSLDSPSSTNEDGLSVQRGQRISHGWPATLPERFQEMTDQYGDRTAVTDQDRDYSYHQLHAQSTHIGDALLQKGVKTGDTVAVLCHPSISSVASLLAILSIGAVYVPLDLSLPAARHKAMIAASSVRALICVSSTAKKVSELGVSTILNISEIPSSRTRGTRLTDNGNGGSLSILLYTSGSTGQPKGVCLPQSGFINYLAAKRKELGLNSSTVVLQQSSLGFDMGLAQTLNAIMNGGKLVIVPQEVRGDAIEIARIIRDQKVSFTLATPSEYLVMLQHGREYLSHYTGWRNACLGGEPFTDQLKREFVRLQHCPAVQDSYGVTEISACTTFETMSASQLEGARSVGRTIPNTSLYIVDANCNLVSFGEPGEICISGIGLALGYQNEEQTRLKFVRDPFASPDDIAKGWIRMYRTGDKAKLLEDGSLILLGRMDGNTEIKLRGLRIDLEDVASTMVNCHPNLLSSAIVCVKGQGVSETLVAFVALMPGQTASDADLQHLASNLPLPQYMHPSTVMCLDELPRNANGKVDRKKIEAMPWTAPTTSFRNICSIVQAQLKKANHPILAMDQIVKFYSPALQVFWAECWCKPFYRYLR</sequence>
<keyword evidence="2" id="KW-0597">Phosphoprotein</keyword>
<evidence type="ECO:0000256" key="2">
    <source>
        <dbReference type="ARBA" id="ARBA00022553"/>
    </source>
</evidence>
<dbReference type="InterPro" id="IPR020845">
    <property type="entry name" value="AMP-binding_CS"/>
</dbReference>
<dbReference type="Pfam" id="PF08659">
    <property type="entry name" value="KR"/>
    <property type="match status" value="1"/>
</dbReference>
<dbReference type="InterPro" id="IPR036736">
    <property type="entry name" value="ACP-like_sf"/>
</dbReference>
<dbReference type="Gene3D" id="3.40.50.12780">
    <property type="entry name" value="N-terminal domain of ligase-like"/>
    <property type="match status" value="1"/>
</dbReference>
<evidence type="ECO:0000259" key="5">
    <source>
        <dbReference type="PROSITE" id="PS50075"/>
    </source>
</evidence>
<keyword evidence="7" id="KW-1185">Reference proteome</keyword>
<dbReference type="Gene3D" id="3.40.50.720">
    <property type="entry name" value="NAD(P)-binding Rossmann-like Domain"/>
    <property type="match status" value="1"/>
</dbReference>
<dbReference type="SMART" id="SM00823">
    <property type="entry name" value="PKS_PP"/>
    <property type="match status" value="1"/>
</dbReference>
<feature type="region of interest" description="Disordered" evidence="4">
    <location>
        <begin position="785"/>
        <end position="807"/>
    </location>
</feature>
<dbReference type="Pfam" id="PF00550">
    <property type="entry name" value="PP-binding"/>
    <property type="match status" value="1"/>
</dbReference>
<dbReference type="Gene3D" id="3.30.559.30">
    <property type="entry name" value="Nonribosomal peptide synthetase, condensation domain"/>
    <property type="match status" value="1"/>
</dbReference>
<dbReference type="Proteomes" id="UP000696573">
    <property type="component" value="Unassembled WGS sequence"/>
</dbReference>
<dbReference type="PROSITE" id="PS00455">
    <property type="entry name" value="AMP_BINDING"/>
    <property type="match status" value="1"/>
</dbReference>
<organism evidence="6 7">
    <name type="scientific">Clonostachys rhizophaga</name>
    <dbReference type="NCBI Taxonomy" id="160324"/>
    <lineage>
        <taxon>Eukaryota</taxon>
        <taxon>Fungi</taxon>
        <taxon>Dikarya</taxon>
        <taxon>Ascomycota</taxon>
        <taxon>Pezizomycotina</taxon>
        <taxon>Sordariomycetes</taxon>
        <taxon>Hypocreomycetidae</taxon>
        <taxon>Hypocreales</taxon>
        <taxon>Bionectriaceae</taxon>
        <taxon>Clonostachys</taxon>
    </lineage>
</organism>
<evidence type="ECO:0000256" key="3">
    <source>
        <dbReference type="ARBA" id="ARBA00022598"/>
    </source>
</evidence>
<keyword evidence="3" id="KW-0436">Ligase</keyword>
<proteinExistence type="predicted"/>
<feature type="region of interest" description="Disordered" evidence="4">
    <location>
        <begin position="185"/>
        <end position="211"/>
    </location>
</feature>
<dbReference type="SUPFAM" id="SSF56801">
    <property type="entry name" value="Acetyl-CoA synthetase-like"/>
    <property type="match status" value="1"/>
</dbReference>
<dbReference type="PANTHER" id="PTHR45527:SF1">
    <property type="entry name" value="FATTY ACID SYNTHASE"/>
    <property type="match status" value="1"/>
</dbReference>
<evidence type="ECO:0000313" key="7">
    <source>
        <dbReference type="Proteomes" id="UP000696573"/>
    </source>
</evidence>
<dbReference type="InterPro" id="IPR042099">
    <property type="entry name" value="ANL_N_sf"/>
</dbReference>
<dbReference type="Gene3D" id="3.30.559.10">
    <property type="entry name" value="Chloramphenicol acetyltransferase-like domain"/>
    <property type="match status" value="1"/>
</dbReference>
<dbReference type="GO" id="GO:0005737">
    <property type="term" value="C:cytoplasm"/>
    <property type="evidence" value="ECO:0007669"/>
    <property type="project" value="TreeGrafter"/>
</dbReference>
<dbReference type="PANTHER" id="PTHR45527">
    <property type="entry name" value="NONRIBOSOMAL PEPTIDE SYNTHETASE"/>
    <property type="match status" value="1"/>
</dbReference>